<dbReference type="InterPro" id="IPR015421">
    <property type="entry name" value="PyrdxlP-dep_Trfase_major"/>
</dbReference>
<comment type="similarity">
    <text evidence="3">Belongs to the class-V pyridoxal-phosphate-dependent aminotransferase family.</text>
</comment>
<evidence type="ECO:0000256" key="3">
    <source>
        <dbReference type="RuleBase" id="RU004075"/>
    </source>
</evidence>
<organism evidence="6 7">
    <name type="scientific">Nocardiopsis kunsanensis</name>
    <dbReference type="NCBI Taxonomy" id="141693"/>
    <lineage>
        <taxon>Bacteria</taxon>
        <taxon>Bacillati</taxon>
        <taxon>Actinomycetota</taxon>
        <taxon>Actinomycetes</taxon>
        <taxon>Streptosporangiales</taxon>
        <taxon>Nocardiopsidaceae</taxon>
        <taxon>Nocardiopsis</taxon>
    </lineage>
</organism>
<keyword evidence="6" id="KW-0032">Aminotransferase</keyword>
<name>A0A918XG45_9ACTN</name>
<dbReference type="Pfam" id="PF00266">
    <property type="entry name" value="Aminotran_5"/>
    <property type="match status" value="1"/>
</dbReference>
<evidence type="ECO:0000259" key="5">
    <source>
        <dbReference type="Pfam" id="PF00266"/>
    </source>
</evidence>
<dbReference type="Gene3D" id="3.90.1150.10">
    <property type="entry name" value="Aspartate Aminotransferase, domain 1"/>
    <property type="match status" value="1"/>
</dbReference>
<dbReference type="PROSITE" id="PS00595">
    <property type="entry name" value="AA_TRANSFER_CLASS_5"/>
    <property type="match status" value="1"/>
</dbReference>
<dbReference type="EMBL" id="BMXL01000015">
    <property type="protein sequence ID" value="GHD29172.1"/>
    <property type="molecule type" value="Genomic_DNA"/>
</dbReference>
<evidence type="ECO:0000256" key="1">
    <source>
        <dbReference type="ARBA" id="ARBA00001933"/>
    </source>
</evidence>
<dbReference type="InterPro" id="IPR015422">
    <property type="entry name" value="PyrdxlP-dep_Trfase_small"/>
</dbReference>
<dbReference type="AlphaFoldDB" id="A0A918XG45"/>
<gene>
    <name evidence="6" type="ORF">GCM10007147_29730</name>
</gene>
<proteinExistence type="inferred from homology"/>
<comment type="cofactor">
    <cofactor evidence="1 4">
        <name>pyridoxal 5'-phosphate</name>
        <dbReference type="ChEBI" id="CHEBI:597326"/>
    </cofactor>
</comment>
<dbReference type="PANTHER" id="PTHR43586:SF24">
    <property type="entry name" value="BLR4730 PROTEIN"/>
    <property type="match status" value="1"/>
</dbReference>
<keyword evidence="7" id="KW-1185">Reference proteome</keyword>
<dbReference type="InterPro" id="IPR000192">
    <property type="entry name" value="Aminotrans_V_dom"/>
</dbReference>
<evidence type="ECO:0000313" key="6">
    <source>
        <dbReference type="EMBL" id="GHD29172.1"/>
    </source>
</evidence>
<protein>
    <submittedName>
        <fullName evidence="6">Aminotransferase class V</fullName>
    </submittedName>
</protein>
<evidence type="ECO:0000313" key="7">
    <source>
        <dbReference type="Proteomes" id="UP000654947"/>
    </source>
</evidence>
<keyword evidence="6" id="KW-0808">Transferase</keyword>
<evidence type="ECO:0000256" key="2">
    <source>
        <dbReference type="ARBA" id="ARBA00022898"/>
    </source>
</evidence>
<dbReference type="InterPro" id="IPR015424">
    <property type="entry name" value="PyrdxlP-dep_Trfase"/>
</dbReference>
<feature type="domain" description="Aminotransferase class V" evidence="5">
    <location>
        <begin position="35"/>
        <end position="397"/>
    </location>
</feature>
<dbReference type="Gene3D" id="3.40.640.10">
    <property type="entry name" value="Type I PLP-dependent aspartate aminotransferase-like (Major domain)"/>
    <property type="match status" value="1"/>
</dbReference>
<dbReference type="GO" id="GO:0008483">
    <property type="term" value="F:transaminase activity"/>
    <property type="evidence" value="ECO:0007669"/>
    <property type="project" value="UniProtKB-KW"/>
</dbReference>
<dbReference type="InterPro" id="IPR020578">
    <property type="entry name" value="Aminotrans_V_PyrdxlP_BS"/>
</dbReference>
<accession>A0A918XG45</accession>
<sequence>MEGWSCVGRVDAGCGVGFDVAGVRAQTAGVGERVHLNSAGAALMPDPVVEEMVAHLRLEARVGGYEAAESAAARMEGFYSSVARLLGAHPQEVAFVESATRAWELALGSVPLKAGDRILTTVSEYSSNGMGLVKAAGAVGARVEVVADDGEGVVDVGALEQALEEGGVVLVAINHMPTHNGLVNPVERVGRACRAHGVLFLVDACQSVGQVQVDVERVGCDFLTATGRKFLRGPRGTGLLYAREGAGVGEPAVVDVSSAEWVGPDAYRVRGDARRFESFERSVAGQLGLAVAADYACALGMGAVAERVGWLGEVLRERLSVLEGVRVWDRGRVGERSGIVTFSVRGVGAEWVRAFLAREGVNVSVSRVHNQVWEYEGLPEQVVRASVHYYNTEEELAVLVDALARRVGA</sequence>
<comment type="caution">
    <text evidence="6">The sequence shown here is derived from an EMBL/GenBank/DDBJ whole genome shotgun (WGS) entry which is preliminary data.</text>
</comment>
<keyword evidence="2" id="KW-0663">Pyridoxal phosphate</keyword>
<dbReference type="SUPFAM" id="SSF53383">
    <property type="entry name" value="PLP-dependent transferases"/>
    <property type="match status" value="1"/>
</dbReference>
<reference evidence="6 7" key="1">
    <citation type="journal article" date="2014" name="Int. J. Syst. Evol. Microbiol.">
        <title>Complete genome sequence of Corynebacterium casei LMG S-19264T (=DSM 44701T), isolated from a smear-ripened cheese.</title>
        <authorList>
            <consortium name="US DOE Joint Genome Institute (JGI-PGF)"/>
            <person name="Walter F."/>
            <person name="Albersmeier A."/>
            <person name="Kalinowski J."/>
            <person name="Ruckert C."/>
        </authorList>
    </citation>
    <scope>NUCLEOTIDE SEQUENCE [LARGE SCALE GENOMIC DNA]</scope>
    <source>
        <strain evidence="6 7">KCTC 19473</strain>
    </source>
</reference>
<dbReference type="PANTHER" id="PTHR43586">
    <property type="entry name" value="CYSTEINE DESULFURASE"/>
    <property type="match status" value="1"/>
</dbReference>
<dbReference type="Proteomes" id="UP000654947">
    <property type="component" value="Unassembled WGS sequence"/>
</dbReference>
<evidence type="ECO:0000256" key="4">
    <source>
        <dbReference type="RuleBase" id="RU004504"/>
    </source>
</evidence>